<dbReference type="GO" id="GO:0016887">
    <property type="term" value="F:ATP hydrolysis activity"/>
    <property type="evidence" value="ECO:0007669"/>
    <property type="project" value="InterPro"/>
</dbReference>
<evidence type="ECO:0000313" key="6">
    <source>
        <dbReference type="Proteomes" id="UP000066124"/>
    </source>
</evidence>
<reference evidence="6" key="1">
    <citation type="journal article" date="2015" name="J. Biotechnol.">
        <title>Complete genome sequence of Haloferax gibbonsii strain ARA6, a potential producer of polyhydroxyalkanoates and halocins isolated from Araruama, Rio de Janeiro, Brasil.</title>
        <authorList>
            <person name="Pinto L.H."/>
            <person name="D'Alincourt Carvalho-Assef A.P."/>
            <person name="Vieira R.P."/>
            <person name="Clementino M.M."/>
            <person name="Albano R.M."/>
        </authorList>
    </citation>
    <scope>NUCLEOTIDE SEQUENCE [LARGE SCALE GENOMIC DNA]</scope>
    <source>
        <strain evidence="6">ARA6</strain>
    </source>
</reference>
<dbReference type="EMBL" id="CP011947">
    <property type="protein sequence ID" value="AKU06521.1"/>
    <property type="molecule type" value="Genomic_DNA"/>
</dbReference>
<dbReference type="Pfam" id="PF13401">
    <property type="entry name" value="AAA_22"/>
    <property type="match status" value="1"/>
</dbReference>
<dbReference type="Proteomes" id="UP000066124">
    <property type="component" value="Chromosome"/>
</dbReference>
<dbReference type="SUPFAM" id="SSF52540">
    <property type="entry name" value="P-loop containing nucleoside triphosphate hydrolases"/>
    <property type="match status" value="1"/>
</dbReference>
<dbReference type="GeneID" id="25244640"/>
<keyword evidence="3" id="KW-0067">ATP-binding</keyword>
<evidence type="ECO:0000256" key="1">
    <source>
        <dbReference type="ARBA" id="ARBA00022705"/>
    </source>
</evidence>
<dbReference type="CDD" id="cd01127">
    <property type="entry name" value="TrwB_TraG_TraD_VirD4"/>
    <property type="match status" value="1"/>
</dbReference>
<evidence type="ECO:0000256" key="3">
    <source>
        <dbReference type="ARBA" id="ARBA00022840"/>
    </source>
</evidence>
<sequence length="212" mass="24027">MDRYHVTVVGDSGSGKTTFLREMHDTFPGLSIWIDDTDAGGISGRDLDDATTVYSAAEARRATASRIRWVCDDAMEVIEHVRAIAHDYHERTGYPVQVVVDEAHRHLPDSESESSAKVNTLAAMLHEDRDKGVKVVIASQDPQDFYYPPVKQCKYLVWVGPPSTFHRGFIRYYNLKDLDGEGLPSERWEYVVIRPTEPPRAVYHGETREVYG</sequence>
<dbReference type="SMART" id="SM00382">
    <property type="entry name" value="AAA"/>
    <property type="match status" value="1"/>
</dbReference>
<accession>A0A0K1IPX8</accession>
<dbReference type="RefSeq" id="WP_050458546.1">
    <property type="nucleotide sequence ID" value="NZ_CP011947.1"/>
</dbReference>
<evidence type="ECO:0000259" key="4">
    <source>
        <dbReference type="SMART" id="SM00382"/>
    </source>
</evidence>
<keyword evidence="2" id="KW-0547">Nucleotide-binding</keyword>
<organism evidence="5 6">
    <name type="scientific">Haloferax gibbonsii</name>
    <dbReference type="NCBI Taxonomy" id="35746"/>
    <lineage>
        <taxon>Archaea</taxon>
        <taxon>Methanobacteriati</taxon>
        <taxon>Methanobacteriota</taxon>
        <taxon>Stenosarchaea group</taxon>
        <taxon>Halobacteria</taxon>
        <taxon>Halobacteriales</taxon>
        <taxon>Haloferacaceae</taxon>
        <taxon>Haloferax</taxon>
    </lineage>
</organism>
<dbReference type="InterPro" id="IPR049945">
    <property type="entry name" value="AAA_22"/>
</dbReference>
<dbReference type="GO" id="GO:0006260">
    <property type="term" value="P:DNA replication"/>
    <property type="evidence" value="ECO:0007669"/>
    <property type="project" value="UniProtKB-KW"/>
</dbReference>
<dbReference type="AlphaFoldDB" id="A0A0K1IPX8"/>
<keyword evidence="1" id="KW-0235">DNA replication</keyword>
<proteinExistence type="predicted"/>
<protein>
    <recommendedName>
        <fullName evidence="4">AAA+ ATPase domain-containing protein</fullName>
    </recommendedName>
</protein>
<dbReference type="KEGG" id="hgi:ABY42_01725"/>
<dbReference type="GO" id="GO:0005524">
    <property type="term" value="F:ATP binding"/>
    <property type="evidence" value="ECO:0007669"/>
    <property type="project" value="UniProtKB-KW"/>
</dbReference>
<name>A0A0K1IPX8_HALGI</name>
<dbReference type="PATRIC" id="fig|35746.4.peg.367"/>
<dbReference type="Gene3D" id="3.40.50.300">
    <property type="entry name" value="P-loop containing nucleotide triphosphate hydrolases"/>
    <property type="match status" value="1"/>
</dbReference>
<gene>
    <name evidence="5" type="ORF">ABY42_01725</name>
</gene>
<evidence type="ECO:0000256" key="2">
    <source>
        <dbReference type="ARBA" id="ARBA00022741"/>
    </source>
</evidence>
<dbReference type="InterPro" id="IPR027417">
    <property type="entry name" value="P-loop_NTPase"/>
</dbReference>
<feature type="domain" description="AAA+ ATPase" evidence="4">
    <location>
        <begin position="2"/>
        <end position="178"/>
    </location>
</feature>
<evidence type="ECO:0000313" key="5">
    <source>
        <dbReference type="EMBL" id="AKU06521.1"/>
    </source>
</evidence>
<dbReference type="InterPro" id="IPR003593">
    <property type="entry name" value="AAA+_ATPase"/>
</dbReference>